<keyword evidence="4" id="KW-1185">Reference proteome</keyword>
<reference evidence="3 4" key="1">
    <citation type="submission" date="2024-10" db="EMBL/GenBank/DDBJ databases">
        <authorList>
            <person name="Kim D."/>
        </authorList>
    </citation>
    <scope>NUCLEOTIDE SEQUENCE [LARGE SCALE GENOMIC DNA]</scope>
    <source>
        <strain evidence="3">Taebaek</strain>
    </source>
</reference>
<evidence type="ECO:0000313" key="3">
    <source>
        <dbReference type="EMBL" id="KAL3080173.1"/>
    </source>
</evidence>
<dbReference type="EMBL" id="JBICCN010000297">
    <property type="protein sequence ID" value="KAL3080173.1"/>
    <property type="molecule type" value="Genomic_DNA"/>
</dbReference>
<evidence type="ECO:0000313" key="4">
    <source>
        <dbReference type="Proteomes" id="UP001620645"/>
    </source>
</evidence>
<dbReference type="AlphaFoldDB" id="A0ABD2IL68"/>
<organism evidence="3 4">
    <name type="scientific">Heterodera schachtii</name>
    <name type="common">Sugarbeet cyst nematode worm</name>
    <name type="synonym">Tylenchus schachtii</name>
    <dbReference type="NCBI Taxonomy" id="97005"/>
    <lineage>
        <taxon>Eukaryota</taxon>
        <taxon>Metazoa</taxon>
        <taxon>Ecdysozoa</taxon>
        <taxon>Nematoda</taxon>
        <taxon>Chromadorea</taxon>
        <taxon>Rhabditida</taxon>
        <taxon>Tylenchina</taxon>
        <taxon>Tylenchomorpha</taxon>
        <taxon>Tylenchoidea</taxon>
        <taxon>Heteroderidae</taxon>
        <taxon>Heteroderinae</taxon>
        <taxon>Heterodera</taxon>
    </lineage>
</organism>
<keyword evidence="2" id="KW-0812">Transmembrane</keyword>
<keyword evidence="2" id="KW-1133">Transmembrane helix</keyword>
<dbReference type="Proteomes" id="UP001620645">
    <property type="component" value="Unassembled WGS sequence"/>
</dbReference>
<feature type="region of interest" description="Disordered" evidence="1">
    <location>
        <begin position="1"/>
        <end position="38"/>
    </location>
</feature>
<protein>
    <submittedName>
        <fullName evidence="3">Uncharacterized protein</fullName>
    </submittedName>
</protein>
<feature type="compositionally biased region" description="Polar residues" evidence="1">
    <location>
        <begin position="98"/>
        <end position="107"/>
    </location>
</feature>
<evidence type="ECO:0000256" key="2">
    <source>
        <dbReference type="SAM" id="Phobius"/>
    </source>
</evidence>
<sequence length="325" mass="34445">MPTDASGNGLTDALDTTDARADIPKNGQTDAIGNGPTDALDTTDARADIPKNGQTDAIGNGPTDALDTTDARADIHKNGQTEALANGTIIAHADISKNGQTDAVGNGTTDALDTTDARADIPKNGQTDAVGNGPADAPDNDSTVARGNDTEYSDELEPADIPGNASASKFHRQFKDLFSVKCYSAFRHKDNAPPELIAKANQLGIKDRERGDANETRMCFGRGCQTLICYENGWAIYAMKHCLTRAEDGCDYHIGTFCAKGHPVCLNCDEKDLCNDKYIELPVVIRIESIAITNGANHHLHASLLPTALALLLLLIGAILCMNAL</sequence>
<feature type="region of interest" description="Disordered" evidence="1">
    <location>
        <begin position="98"/>
        <end position="164"/>
    </location>
</feature>
<proteinExistence type="predicted"/>
<name>A0ABD2IL68_HETSC</name>
<comment type="caution">
    <text evidence="3">The sequence shown here is derived from an EMBL/GenBank/DDBJ whole genome shotgun (WGS) entry which is preliminary data.</text>
</comment>
<gene>
    <name evidence="3" type="ORF">niasHS_013845</name>
</gene>
<accession>A0ABD2IL68</accession>
<keyword evidence="2" id="KW-0472">Membrane</keyword>
<feature type="transmembrane region" description="Helical" evidence="2">
    <location>
        <begin position="304"/>
        <end position="324"/>
    </location>
</feature>
<evidence type="ECO:0000256" key="1">
    <source>
        <dbReference type="SAM" id="MobiDB-lite"/>
    </source>
</evidence>